<keyword evidence="4" id="KW-1185">Reference proteome</keyword>
<accession>A0ABU8NJP7</accession>
<gene>
    <name evidence="3" type="ORF">WAE58_04800</name>
</gene>
<dbReference type="Pfam" id="PF04773">
    <property type="entry name" value="FecR"/>
    <property type="match status" value="1"/>
</dbReference>
<protein>
    <submittedName>
        <fullName evidence="3">FecR domain-containing protein</fullName>
    </submittedName>
</protein>
<dbReference type="Proteomes" id="UP001378956">
    <property type="component" value="Unassembled WGS sequence"/>
</dbReference>
<name>A0ABU8NJP7_9SPHI</name>
<keyword evidence="1" id="KW-0472">Membrane</keyword>
<reference evidence="3 4" key="1">
    <citation type="submission" date="2024-03" db="EMBL/GenBank/DDBJ databases">
        <title>Sequence of Lycoming College Course Isolates.</title>
        <authorList>
            <person name="Plotts O."/>
            <person name="Newman J."/>
        </authorList>
    </citation>
    <scope>NUCLEOTIDE SEQUENCE [LARGE SCALE GENOMIC DNA]</scope>
    <source>
        <strain evidence="3 4">CJB-3</strain>
    </source>
</reference>
<feature type="domain" description="FecR protein" evidence="2">
    <location>
        <begin position="120"/>
        <end position="221"/>
    </location>
</feature>
<evidence type="ECO:0000313" key="3">
    <source>
        <dbReference type="EMBL" id="MEJ2901727.1"/>
    </source>
</evidence>
<dbReference type="InterPro" id="IPR012373">
    <property type="entry name" value="Ferrdict_sens_TM"/>
</dbReference>
<dbReference type="PIRSF" id="PIRSF018266">
    <property type="entry name" value="FecR"/>
    <property type="match status" value="1"/>
</dbReference>
<dbReference type="PANTHER" id="PTHR30273:SF2">
    <property type="entry name" value="PROTEIN FECR"/>
    <property type="match status" value="1"/>
</dbReference>
<organism evidence="3 4">
    <name type="scientific">Pedobacter panaciterrae</name>
    <dbReference type="NCBI Taxonomy" id="363849"/>
    <lineage>
        <taxon>Bacteria</taxon>
        <taxon>Pseudomonadati</taxon>
        <taxon>Bacteroidota</taxon>
        <taxon>Sphingobacteriia</taxon>
        <taxon>Sphingobacteriales</taxon>
        <taxon>Sphingobacteriaceae</taxon>
        <taxon>Pedobacter</taxon>
    </lineage>
</organism>
<evidence type="ECO:0000259" key="2">
    <source>
        <dbReference type="Pfam" id="PF04773"/>
    </source>
</evidence>
<evidence type="ECO:0000313" key="4">
    <source>
        <dbReference type="Proteomes" id="UP001378956"/>
    </source>
</evidence>
<dbReference type="PANTHER" id="PTHR30273">
    <property type="entry name" value="PERIPLASMIC SIGNAL SENSOR AND SIGMA FACTOR ACTIVATOR FECR-RELATED"/>
    <property type="match status" value="1"/>
</dbReference>
<keyword evidence="1" id="KW-1133">Transmembrane helix</keyword>
<evidence type="ECO:0000256" key="1">
    <source>
        <dbReference type="SAM" id="Phobius"/>
    </source>
</evidence>
<dbReference type="EMBL" id="JBBEUB010000001">
    <property type="protein sequence ID" value="MEJ2901727.1"/>
    <property type="molecule type" value="Genomic_DNA"/>
</dbReference>
<sequence length="344" mass="39373">MDIFYTYKFDDFLDDPSFVHFVKGDRSEDAAVWTAWLDTSPENIAIYHQARTALVVMLSIAPVRDSHAAQLEIWDKIDKGIVTEEHVKRRSLRLNVFRYAAAAAVLVFAGLGWFFTAKVTIRTAFGEHRVVILPDGTKVKMNANSSLSYWRAWRWHNLRETWLDGEALFDVVHLKHNNSPVQDIERFAVHAGSTNIDVLGTVFNVKVRRNKLLVSLFRGRIQVSGAHQQTKPQVLKPGDVIRYEHQKFSRASISALSNKPLSWTNKLMETHGIAVAEIIENYEDTYGGQIVLDRQELLQKRIDGFISLNTKESTLYMLANLLNCSIEQRDSTYYFKSKISTLKP</sequence>
<feature type="transmembrane region" description="Helical" evidence="1">
    <location>
        <begin position="96"/>
        <end position="115"/>
    </location>
</feature>
<proteinExistence type="predicted"/>
<keyword evidence="1" id="KW-0812">Transmembrane</keyword>
<dbReference type="InterPro" id="IPR006860">
    <property type="entry name" value="FecR"/>
</dbReference>
<dbReference type="Gene3D" id="2.60.120.1440">
    <property type="match status" value="1"/>
</dbReference>
<dbReference type="RefSeq" id="WP_337715594.1">
    <property type="nucleotide sequence ID" value="NZ_JBBEUB010000001.1"/>
</dbReference>
<comment type="caution">
    <text evidence="3">The sequence shown here is derived from an EMBL/GenBank/DDBJ whole genome shotgun (WGS) entry which is preliminary data.</text>
</comment>